<evidence type="ECO:0008006" key="4">
    <source>
        <dbReference type="Google" id="ProtNLM"/>
    </source>
</evidence>
<organism evidence="2 3">
    <name type="scientific">Flavobacterium anhuiense</name>
    <dbReference type="NCBI Taxonomy" id="459526"/>
    <lineage>
        <taxon>Bacteria</taxon>
        <taxon>Pseudomonadati</taxon>
        <taxon>Bacteroidota</taxon>
        <taxon>Flavobacteriia</taxon>
        <taxon>Flavobacteriales</taxon>
        <taxon>Flavobacteriaceae</taxon>
        <taxon>Flavobacterium</taxon>
    </lineage>
</organism>
<gene>
    <name evidence="2" type="ORF">NU08_2403</name>
</gene>
<evidence type="ECO:0000313" key="3">
    <source>
        <dbReference type="Proteomes" id="UP000290433"/>
    </source>
</evidence>
<dbReference type="RefSeq" id="WP_129747251.1">
    <property type="nucleotide sequence ID" value="NZ_JUIV01000008.1"/>
</dbReference>
<comment type="caution">
    <text evidence="2">The sequence shown here is derived from an EMBL/GenBank/DDBJ whole genome shotgun (WGS) entry which is preliminary data.</text>
</comment>
<evidence type="ECO:0000256" key="1">
    <source>
        <dbReference type="SAM" id="SignalP"/>
    </source>
</evidence>
<dbReference type="AlphaFoldDB" id="A0A444VY09"/>
<name>A0A444VY09_9FLAO</name>
<feature type="chain" id="PRO_5019479202" description="DUF4142 domain-containing protein" evidence="1">
    <location>
        <begin position="25"/>
        <end position="123"/>
    </location>
</feature>
<protein>
    <recommendedName>
        <fullName evidence="4">DUF4142 domain-containing protein</fullName>
    </recommendedName>
</protein>
<keyword evidence="1" id="KW-0732">Signal</keyword>
<proteinExistence type="predicted"/>
<evidence type="ECO:0000313" key="2">
    <source>
        <dbReference type="EMBL" id="RYJ38426.1"/>
    </source>
</evidence>
<dbReference type="EMBL" id="JUIV01000008">
    <property type="protein sequence ID" value="RYJ38426.1"/>
    <property type="molecule type" value="Genomic_DNA"/>
</dbReference>
<feature type="signal peptide" evidence="1">
    <location>
        <begin position="1"/>
        <end position="24"/>
    </location>
</feature>
<reference evidence="2 3" key="1">
    <citation type="submission" date="2014-12" db="EMBL/GenBank/DDBJ databases">
        <title>Genome sequence of Flavobacterium anhuiense RCM74.</title>
        <authorList>
            <person name="Kim J.F."/>
            <person name="Song J.Y."/>
            <person name="Kwak M.-J."/>
            <person name="Lee S.-W."/>
        </authorList>
    </citation>
    <scope>NUCLEOTIDE SEQUENCE [LARGE SCALE GENOMIC DNA]</scope>
    <source>
        <strain evidence="2 3">RCM74</strain>
    </source>
</reference>
<dbReference type="OrthoDB" id="1362529at2"/>
<dbReference type="Proteomes" id="UP000290433">
    <property type="component" value="Unassembled WGS sequence"/>
</dbReference>
<accession>A0A444VY09</accession>
<sequence length="123" mass="13689">MKEIILKLTLCLAFLISSASYGQAFSKKTLTAALNQTSGVTLDTKQKSAYNQANSDLVSGIANLDKKKLSKTERDSQIDQLFDKRDKTLSSSLGIEKYTDVKKKTDKNIKSVKRKIKLAKLIM</sequence>